<dbReference type="Proteomes" id="UP000078340">
    <property type="component" value="Unassembled WGS sequence"/>
</dbReference>
<evidence type="ECO:0000313" key="2">
    <source>
        <dbReference type="EMBL" id="OAQ69329.1"/>
    </source>
</evidence>
<dbReference type="EMBL" id="LSBH01000011">
    <property type="protein sequence ID" value="OAQ69329.1"/>
    <property type="molecule type" value="Genomic_DNA"/>
</dbReference>
<feature type="region of interest" description="Disordered" evidence="1">
    <location>
        <begin position="145"/>
        <end position="169"/>
    </location>
</feature>
<protein>
    <submittedName>
        <fullName evidence="2">Uncharacterized protein</fullName>
    </submittedName>
</protein>
<name>A0A179FWG8_PURLI</name>
<accession>A0A179FWG8</accession>
<comment type="caution">
    <text evidence="2">The sequence shown here is derived from an EMBL/GenBank/DDBJ whole genome shotgun (WGS) entry which is preliminary data.</text>
</comment>
<evidence type="ECO:0000256" key="1">
    <source>
        <dbReference type="SAM" id="MobiDB-lite"/>
    </source>
</evidence>
<gene>
    <name evidence="2" type="ORF">VFPBJ_10704</name>
    <name evidence="3" type="ORF">VFPFJ_10534</name>
</gene>
<evidence type="ECO:0000313" key="3">
    <source>
        <dbReference type="EMBL" id="OAQ76752.1"/>
    </source>
</evidence>
<dbReference type="AlphaFoldDB" id="A0A179FWG8"/>
<sequence>MSIACCSIKAQICLSGCCGVDTALNRACSARRAYTVINIRNAEFNSVVGYCLSNATAPQRVLTVAAEARPLLVRLSKAMTKGNGRDELHVGKARKRTHKRVTNEPLIIKQPEHTNTALRPTTTSIREFITNGYRYTRVQPAMILPRGQHPSAEGGNSPYPESGECPTGPPLPDLNPATTLRDAERKAGVRAQLMRPPNEHKIEVCWVSSRTSHGRSLQAELQARLLCPSVEVLDPRDAGRPIMRLIPGAVPDSDTRETWSHFLISLSFRDAYLTQCMFSLLRKWHVRFSCVTLAQAPYRGEYLALSTGTRAFTHHNHNSDGHRSRKRSIH</sequence>
<dbReference type="Proteomes" id="UP000078240">
    <property type="component" value="Unassembled WGS sequence"/>
</dbReference>
<reference evidence="2 4" key="1">
    <citation type="submission" date="2016-01" db="EMBL/GenBank/DDBJ databases">
        <title>Biosynthesis of antibiotic leucinostatins and their inhibition on Phytophthora in bio-control Purpureocillium lilacinum.</title>
        <authorList>
            <person name="Wang G."/>
            <person name="Liu Z."/>
            <person name="Lin R."/>
            <person name="Li E."/>
            <person name="Mao Z."/>
            <person name="Ling J."/>
            <person name="Yin W."/>
            <person name="Xie B."/>
        </authorList>
    </citation>
    <scope>NUCLEOTIDE SEQUENCE [LARGE SCALE GENOMIC DNA]</scope>
    <source>
        <strain evidence="2">PLBJ-1</strain>
        <strain evidence="3">PLFJ-1</strain>
    </source>
</reference>
<evidence type="ECO:0000313" key="4">
    <source>
        <dbReference type="Proteomes" id="UP000078240"/>
    </source>
</evidence>
<proteinExistence type="predicted"/>
<dbReference type="EMBL" id="LSBI01000014">
    <property type="protein sequence ID" value="OAQ76752.1"/>
    <property type="molecule type" value="Genomic_DNA"/>
</dbReference>
<organism evidence="2 4">
    <name type="scientific">Purpureocillium lilacinum</name>
    <name type="common">Paecilomyces lilacinus</name>
    <dbReference type="NCBI Taxonomy" id="33203"/>
    <lineage>
        <taxon>Eukaryota</taxon>
        <taxon>Fungi</taxon>
        <taxon>Dikarya</taxon>
        <taxon>Ascomycota</taxon>
        <taxon>Pezizomycotina</taxon>
        <taxon>Sordariomycetes</taxon>
        <taxon>Hypocreomycetidae</taxon>
        <taxon>Hypocreales</taxon>
        <taxon>Ophiocordycipitaceae</taxon>
        <taxon>Purpureocillium</taxon>
    </lineage>
</organism>